<organism evidence="3 4">
    <name type="scientific">Paenibacillus violae</name>
    <dbReference type="NCBI Taxonomy" id="3077234"/>
    <lineage>
        <taxon>Bacteria</taxon>
        <taxon>Bacillati</taxon>
        <taxon>Bacillota</taxon>
        <taxon>Bacilli</taxon>
        <taxon>Bacillales</taxon>
        <taxon>Paenibacillaceae</taxon>
        <taxon>Paenibacillus</taxon>
    </lineage>
</organism>
<feature type="domain" description="SLH" evidence="2">
    <location>
        <begin position="1475"/>
        <end position="1534"/>
    </location>
</feature>
<dbReference type="PANTHER" id="PTHR43308:SF5">
    <property type="entry name" value="S-LAYER PROTEIN _ PEPTIDOGLYCAN ENDO-BETA-N-ACETYLGLUCOSAMINIDASE"/>
    <property type="match status" value="1"/>
</dbReference>
<dbReference type="SUPFAM" id="SSF117074">
    <property type="entry name" value="Hypothetical protein PA1324"/>
    <property type="match status" value="1"/>
</dbReference>
<protein>
    <submittedName>
        <fullName evidence="3">S-layer homology domain-containing protein</fullName>
    </submittedName>
</protein>
<dbReference type="InterPro" id="IPR027954">
    <property type="entry name" value="Transcobalamin-like_C"/>
</dbReference>
<sequence length="1651" mass="178390">MSVIILFSSLGVLFTPSHQAFASSNEGSNSTSVINNVYGENDQEAVNNDYASLTLGDTSYTTNNLTLPTTGQFGSNITWASSDSAILSNGVVTRPIFPQENKLVTLTATITKGQATLSKVFQVRVIATIDKVTAAYMLHQSKYYYDVVKSKKLGSWWDYGAVFGGWGTVAGYTVNDDYSGELTGSQPSDYAGLIVGMISTGKNPYLTPKGKNLIKVFVEKYQDAGGSFSTLNNQQMWSIIALNAANAEVIYNRTNPSKPYNKEGAVKKLIAYQAASGSIGGLDLTGMALIALSGSKEIEGANEAITKAVNYLKNNQLQTGQFAAGWGNDNGNTDATVISGLVAAGEDLTSSKWTVGGKTPIDTLAQYQGKNGGFMYRTATGNTDNMASYQAIIALGDLVAGDSVWKRIKLAAPVAPGDIDVNTAIEAASNYFISSASSVGSDWSAIALARSGQKLPETYMQHLQNVVTFSQGDFDFVTDLERTILGIGAANGDASNVGGYNLIEKLYNHNSMTAQGINGPVFALLALDSKNYSIPVNAKWTRDKLIQAIITRQNADGGFVLNSGESDPDITATVVTALAPYKDHQAIISAGTLVKAVDWLSQHQQNSGGYLSGGVESSESVSQAIIALTSRGIDPTGTKYTKNGVNLIKRLFQFRLPDGSFSHTENLVSNGMATDQVLRALVSYKLFLEGTGERLYDLTKPMPGLRPVPTSQVKLRIEGPENRFGEASLAEGQTPLQALEAYAIANGIELKKDVRWGMLNLSMNGIHSGYYGDQDYGFWDFAIHRGDNWITYMDSTVDQAILQPSDEVVIFYDNYNTMPIDLITVEPQTGTEINEDVNFTVQVNKTQMNYATYKLTPVAAGNVSISIHDSKGTLVVSQKTDENGKAAFGHLSAGNYVISVSDYVANSAPNVVHTTAALQVSEGFASKEIPLPAGNQPRIVIPFDNKDYIVPISNTDANKEITVEIPNGVQSRIHVGLPSGSSLPQITALKGNVSMTIPKSAQITSGDASALELITTKDNLDSALKDKVGSLVPSGRTLDSVNQALTFGGGSTRVVFDQFVTLTFNGMNGKEVAYIENGTPYVIQKFDSDAAGLASGKLEYAYDSGNALIVKTKHFTDFIAYTSSAVQTPGGGGPGTDPKPSVTLSVDKLTIDKGYVVPSMSVVLQSGDTAWSVLKRTLDSKGIVYKFKWYDTYGSVYLQSIDGDGEFDHGSSSGWMYNVNGSYPGYGASSYVLKNGDNVQWRYTTDLGNDVGEKSPGGPIVGIPTGQKPIINIPSDLAQDYTLNISDDLKNKELITVNIPNVNHKVFFNLETVKDSIPLIKAVKGDISLTINKGTALKSGNPKIEVLTSLNREDANLQNLVKGSIKDIGKNVLKLTHAFAMGNGNESVQFDKPLTFEITGAKDELAGFIEGNTFTPIERYESDEKGMEATKGKEKITYAYVKDQDLIIRTNHFTSFLSYTVGAKNTETTPVFDLKNLYTDSSSISTWAIDAIKEATQKKFIEGNEGKFSPQAAITRSEFTKILVNVLGLEIKKENAIQFQDVSQNDWFYPYVNTAYQAGIISGYDTEHFYPNEKLTREQMAVIIANALALPKADQNSGIEDMEQVSDWAKSSVQTIMANELMTGWNNRFQPGDEVTREMAIVVAMRAYKKR</sequence>
<dbReference type="InterPro" id="IPR013783">
    <property type="entry name" value="Ig-like_fold"/>
</dbReference>
<reference evidence="3 4" key="1">
    <citation type="submission" date="2023-10" db="EMBL/GenBank/DDBJ databases">
        <title>Paenibacillus strain PFR10 Genome sequencing and assembly.</title>
        <authorList>
            <person name="Kim I."/>
        </authorList>
    </citation>
    <scope>NUCLEOTIDE SEQUENCE [LARGE SCALE GENOMIC DNA]</scope>
    <source>
        <strain evidence="3 4">PFR10</strain>
    </source>
</reference>
<dbReference type="InterPro" id="IPR008930">
    <property type="entry name" value="Terpenoid_cyclase/PrenylTrfase"/>
</dbReference>
<dbReference type="Proteomes" id="UP001260980">
    <property type="component" value="Unassembled WGS sequence"/>
</dbReference>
<dbReference type="EMBL" id="JAWCUD010000014">
    <property type="protein sequence ID" value="MDU0205419.1"/>
    <property type="molecule type" value="Genomic_DNA"/>
</dbReference>
<feature type="signal peptide" evidence="1">
    <location>
        <begin position="1"/>
        <end position="22"/>
    </location>
</feature>
<dbReference type="InterPro" id="IPR051465">
    <property type="entry name" value="Cell_Envelope_Struct_Comp"/>
</dbReference>
<dbReference type="InterPro" id="IPR046780">
    <property type="entry name" value="aBig_2"/>
</dbReference>
<dbReference type="Pfam" id="PF20578">
    <property type="entry name" value="aBig_2"/>
    <property type="match status" value="1"/>
</dbReference>
<evidence type="ECO:0000259" key="2">
    <source>
        <dbReference type="PROSITE" id="PS51272"/>
    </source>
</evidence>
<dbReference type="PANTHER" id="PTHR43308">
    <property type="entry name" value="OUTER MEMBRANE PROTEIN ALPHA-RELATED"/>
    <property type="match status" value="1"/>
</dbReference>
<evidence type="ECO:0000313" key="4">
    <source>
        <dbReference type="Proteomes" id="UP001260980"/>
    </source>
</evidence>
<evidence type="ECO:0000313" key="3">
    <source>
        <dbReference type="EMBL" id="MDU0205419.1"/>
    </source>
</evidence>
<comment type="caution">
    <text evidence="3">The sequence shown here is derived from an EMBL/GenBank/DDBJ whole genome shotgun (WGS) entry which is preliminary data.</text>
</comment>
<proteinExistence type="predicted"/>
<keyword evidence="4" id="KW-1185">Reference proteome</keyword>
<feature type="domain" description="SLH" evidence="2">
    <location>
        <begin position="1535"/>
        <end position="1598"/>
    </location>
</feature>
<accession>A0ABU3RN38</accession>
<dbReference type="Pfam" id="PF14478">
    <property type="entry name" value="DUF4430"/>
    <property type="match status" value="1"/>
</dbReference>
<keyword evidence="1" id="KW-0732">Signal</keyword>
<dbReference type="Gene3D" id="2.170.130.30">
    <property type="match status" value="1"/>
</dbReference>
<dbReference type="Gene3D" id="2.60.40.10">
    <property type="entry name" value="Immunoglobulins"/>
    <property type="match status" value="1"/>
</dbReference>
<dbReference type="CDD" id="cd00688">
    <property type="entry name" value="ISOPREN_C2_like"/>
    <property type="match status" value="2"/>
</dbReference>
<dbReference type="SUPFAM" id="SSF48239">
    <property type="entry name" value="Terpenoid cyclases/Protein prenyltransferases"/>
    <property type="match status" value="2"/>
</dbReference>
<dbReference type="RefSeq" id="WP_315955331.1">
    <property type="nucleotide sequence ID" value="NZ_JAWCUD010000014.1"/>
</dbReference>
<feature type="domain" description="SLH" evidence="2">
    <location>
        <begin position="1600"/>
        <end position="1651"/>
    </location>
</feature>
<feature type="chain" id="PRO_5047455142" evidence="1">
    <location>
        <begin position="23"/>
        <end position="1651"/>
    </location>
</feature>
<gene>
    <name evidence="3" type="ORF">RQP52_30530</name>
</gene>
<dbReference type="InterPro" id="IPR001119">
    <property type="entry name" value="SLH_dom"/>
</dbReference>
<dbReference type="Gene3D" id="1.50.10.20">
    <property type="match status" value="2"/>
</dbReference>
<dbReference type="PROSITE" id="PS51272">
    <property type="entry name" value="SLH"/>
    <property type="match status" value="3"/>
</dbReference>
<name>A0ABU3RN38_9BACL</name>
<dbReference type="Pfam" id="PF00395">
    <property type="entry name" value="SLH"/>
    <property type="match status" value="3"/>
</dbReference>
<evidence type="ECO:0000256" key="1">
    <source>
        <dbReference type="SAM" id="SignalP"/>
    </source>
</evidence>